<dbReference type="GO" id="GO:0044874">
    <property type="term" value="P:lipoprotein localization to outer membrane"/>
    <property type="evidence" value="ECO:0007669"/>
    <property type="project" value="UniProtKB-UniRule"/>
</dbReference>
<keyword evidence="12 13" id="KW-0449">Lipoprotein</keyword>
<keyword evidence="8 13" id="KW-0472">Membrane</keyword>
<dbReference type="EMBL" id="CP039852">
    <property type="protein sequence ID" value="QCZ93925.1"/>
    <property type="molecule type" value="Genomic_DNA"/>
</dbReference>
<comment type="subunit">
    <text evidence="3 13">Monomer.</text>
</comment>
<evidence type="ECO:0000256" key="13">
    <source>
        <dbReference type="HAMAP-Rule" id="MF_00233"/>
    </source>
</evidence>
<keyword evidence="5 13" id="KW-0813">Transport</keyword>
<keyword evidence="9 13" id="KW-0564">Palmitate</keyword>
<dbReference type="PROSITE" id="PS51257">
    <property type="entry name" value="PROKAR_LIPOPROTEIN"/>
    <property type="match status" value="1"/>
</dbReference>
<dbReference type="OrthoDB" id="9797618at2"/>
<organism evidence="14 15">
    <name type="scientific">Salinimonas iocasae</name>
    <dbReference type="NCBI Taxonomy" id="2572577"/>
    <lineage>
        <taxon>Bacteria</taxon>
        <taxon>Pseudomonadati</taxon>
        <taxon>Pseudomonadota</taxon>
        <taxon>Gammaproteobacteria</taxon>
        <taxon>Alteromonadales</taxon>
        <taxon>Alteromonadaceae</taxon>
        <taxon>Alteromonas/Salinimonas group</taxon>
        <taxon>Salinimonas</taxon>
    </lineage>
</organism>
<dbReference type="RefSeq" id="WP_139756667.1">
    <property type="nucleotide sequence ID" value="NZ_CP039852.1"/>
</dbReference>
<keyword evidence="11 13" id="KW-0998">Cell outer membrane</keyword>
<evidence type="ECO:0000313" key="15">
    <source>
        <dbReference type="Proteomes" id="UP000304912"/>
    </source>
</evidence>
<evidence type="ECO:0000256" key="1">
    <source>
        <dbReference type="ARBA" id="ARBA00004459"/>
    </source>
</evidence>
<keyword evidence="10 13" id="KW-0143">Chaperone</keyword>
<evidence type="ECO:0000256" key="8">
    <source>
        <dbReference type="ARBA" id="ARBA00023136"/>
    </source>
</evidence>
<dbReference type="GO" id="GO:0015031">
    <property type="term" value="P:protein transport"/>
    <property type="evidence" value="ECO:0007669"/>
    <property type="project" value="UniProtKB-KW"/>
</dbReference>
<evidence type="ECO:0000256" key="3">
    <source>
        <dbReference type="ARBA" id="ARBA00011245"/>
    </source>
</evidence>
<dbReference type="InterPro" id="IPR029046">
    <property type="entry name" value="LolA/LolB/LppX"/>
</dbReference>
<evidence type="ECO:0000256" key="2">
    <source>
        <dbReference type="ARBA" id="ARBA00009696"/>
    </source>
</evidence>
<reference evidence="14 15" key="1">
    <citation type="submission" date="2019-04" db="EMBL/GenBank/DDBJ databases">
        <title>Salinimonas iocasae sp. nov., a halophilic bacterium isolated from the outer tube casing of tubeworms in Okinawa Trough.</title>
        <authorList>
            <person name="Zhang H."/>
            <person name="Wang H."/>
            <person name="Li C."/>
        </authorList>
    </citation>
    <scope>NUCLEOTIDE SEQUENCE [LARGE SCALE GENOMIC DNA]</scope>
    <source>
        <strain evidence="14 15">KX18D6</strain>
    </source>
</reference>
<dbReference type="Proteomes" id="UP000304912">
    <property type="component" value="Chromosome"/>
</dbReference>
<dbReference type="CDD" id="cd16326">
    <property type="entry name" value="LolB"/>
    <property type="match status" value="1"/>
</dbReference>
<evidence type="ECO:0000256" key="6">
    <source>
        <dbReference type="ARBA" id="ARBA00022729"/>
    </source>
</evidence>
<sequence length="201" mass="22558">MSLRFFSFLLCLFIIGGCTTLPDGPEESVNLPAQLAALKDVRQWKASGKMAIRQNNEAVSATLNWHYDDPNFEFRLTNLLGITLVDLRYNAGAAVLKADDKVFEGDDPQQVIAQVTGWQLPVQRLLDWMKGLPGPTDQYQLNEKQLLQSLAPGPCSGCGEWTVSYSNYGQVNNVWLPHALTLTNTQQSNTFIKIRIDRWTL</sequence>
<evidence type="ECO:0000256" key="7">
    <source>
        <dbReference type="ARBA" id="ARBA00022927"/>
    </source>
</evidence>
<dbReference type="KEGG" id="salk:FBQ74_10700"/>
<protein>
    <recommendedName>
        <fullName evidence="4 13">Outer-membrane lipoprotein LolB</fullName>
    </recommendedName>
</protein>
<evidence type="ECO:0000256" key="10">
    <source>
        <dbReference type="ARBA" id="ARBA00023186"/>
    </source>
</evidence>
<dbReference type="HAMAP" id="MF_00233">
    <property type="entry name" value="LolB"/>
    <property type="match status" value="1"/>
</dbReference>
<evidence type="ECO:0000256" key="5">
    <source>
        <dbReference type="ARBA" id="ARBA00022448"/>
    </source>
</evidence>
<evidence type="ECO:0000256" key="4">
    <source>
        <dbReference type="ARBA" id="ARBA00016202"/>
    </source>
</evidence>
<comment type="subcellular location">
    <subcellularLocation>
        <location evidence="1 13">Cell outer membrane</location>
        <topology evidence="1 13">Lipid-anchor</topology>
    </subcellularLocation>
</comment>
<comment type="similarity">
    <text evidence="2 13">Belongs to the LolB family.</text>
</comment>
<evidence type="ECO:0000256" key="11">
    <source>
        <dbReference type="ARBA" id="ARBA00023237"/>
    </source>
</evidence>
<accession>A0A5B7YEF8</accession>
<evidence type="ECO:0000256" key="12">
    <source>
        <dbReference type="ARBA" id="ARBA00023288"/>
    </source>
</evidence>
<dbReference type="InterPro" id="IPR004565">
    <property type="entry name" value="OM_lipoprot_LolB"/>
</dbReference>
<dbReference type="Gene3D" id="2.50.20.10">
    <property type="entry name" value="Lipoprotein localisation LolA/LolB/LppX"/>
    <property type="match status" value="1"/>
</dbReference>
<dbReference type="GO" id="GO:0009279">
    <property type="term" value="C:cell outer membrane"/>
    <property type="evidence" value="ECO:0007669"/>
    <property type="project" value="UniProtKB-SubCell"/>
</dbReference>
<dbReference type="Pfam" id="PF03550">
    <property type="entry name" value="LolB"/>
    <property type="match status" value="1"/>
</dbReference>
<keyword evidence="7 13" id="KW-0653">Protein transport</keyword>
<keyword evidence="15" id="KW-1185">Reference proteome</keyword>
<proteinExistence type="inferred from homology"/>
<dbReference type="SUPFAM" id="SSF89392">
    <property type="entry name" value="Prokaryotic lipoproteins and lipoprotein localization factors"/>
    <property type="match status" value="1"/>
</dbReference>
<name>A0A5B7YEF8_9ALTE</name>
<dbReference type="AlphaFoldDB" id="A0A5B7YEF8"/>
<evidence type="ECO:0000313" key="14">
    <source>
        <dbReference type="EMBL" id="QCZ93925.1"/>
    </source>
</evidence>
<dbReference type="NCBIfam" id="TIGR00548">
    <property type="entry name" value="lolB"/>
    <property type="match status" value="1"/>
</dbReference>
<comment type="function">
    <text evidence="13">Plays a critical role in the incorporation of lipoproteins in the outer membrane after they are released by the LolA protein.</text>
</comment>
<keyword evidence="6 13" id="KW-0732">Signal</keyword>
<evidence type="ECO:0000256" key="9">
    <source>
        <dbReference type="ARBA" id="ARBA00023139"/>
    </source>
</evidence>
<gene>
    <name evidence="13 14" type="primary">lolB</name>
    <name evidence="14" type="ORF">FBQ74_10700</name>
</gene>